<keyword evidence="2" id="KW-1003">Cell membrane</keyword>
<dbReference type="RefSeq" id="WP_377427726.1">
    <property type="nucleotide sequence ID" value="NZ_JBHSPR010000032.1"/>
</dbReference>
<sequence length="831" mass="85863">MSRLSPVSEVGPATPSPVRTRAERGRSGGGLPARRAVARWAWRIFRRQWRQQMILLALLTLAVMAAIGGVSAAYNVTASRDATFGTASHLLSYEGSDPAALAASLAATEQFFGTVDVVGRRAAPIPGSANNVQIRAQDPDGAFSGPMLRLREGRYPTGADELAVTDEMAAIFEVGVGDRLALDGRSRSVVGVVENPSDLSDEFALVSPAHQDPPQTVAVLVRASADRVHEFRDPSGRRPVTQERGVDPRNAAAAGVLALTTVGLLLVCLVAAAGFAVVAQRRLRELGMLAALGATEKHLRLVMVVNGAVVGVIAALLGGGIGLALWVVVAPTFESAVGHRVGRFDLPWPLIGAAALLAVLTATAAAWWPARAVARVPIVLALSARPPRPKPARRSAIAAIALLGIGVGCLVGAEQRNPWLIIGGTLATAVGLLFVSPLAIRMLPMVAGGLPIAARLALRDLGRYQARSAAALAAISLGLAIPVGTVVVASASVARSAAAFGNLSDRQLVVRIDRQVAPIVPVRTPAQLASLQAEVDRIAGVLGGATVIPMDIPVHPNSRVESGQDGGESGRPGIDAGWPTGDGNLRSVPLFVATPAQLRHYGIDPASVAAGTDLLTVRGESNLQLSGIRGRGQPLKIQRIDVPGYTSAPTTLITEDALRRFGWQQGRVGWFVEATGALGDDQLTQARHIAANAGLHIESREAPLSLAALQNGVTAGGMLLALGVLAMTVGLIRTEAARDLRTLTAAGATSGVRRTLTAITAGALALLGVVLGTVGAYLGLIGGYWGQLDTLGHVPVVHLLALLVGLPLVAAVCGWLLAGREPAAVARQALT</sequence>
<dbReference type="InterPro" id="IPR050250">
    <property type="entry name" value="Macrolide_Exporter_MacB"/>
</dbReference>
<evidence type="ECO:0000256" key="4">
    <source>
        <dbReference type="ARBA" id="ARBA00022989"/>
    </source>
</evidence>
<dbReference type="PANTHER" id="PTHR30572:SF4">
    <property type="entry name" value="ABC TRANSPORTER PERMEASE YTRF"/>
    <property type="match status" value="1"/>
</dbReference>
<evidence type="ECO:0000256" key="8">
    <source>
        <dbReference type="SAM" id="Phobius"/>
    </source>
</evidence>
<feature type="region of interest" description="Disordered" evidence="7">
    <location>
        <begin position="1"/>
        <end position="31"/>
    </location>
</feature>
<comment type="caution">
    <text evidence="10">The sequence shown here is derived from an EMBL/GenBank/DDBJ whole genome shotgun (WGS) entry which is preliminary data.</text>
</comment>
<proteinExistence type="inferred from homology"/>
<evidence type="ECO:0000256" key="1">
    <source>
        <dbReference type="ARBA" id="ARBA00004651"/>
    </source>
</evidence>
<feature type="transmembrane region" description="Helical" evidence="8">
    <location>
        <begin position="348"/>
        <end position="368"/>
    </location>
</feature>
<comment type="subcellular location">
    <subcellularLocation>
        <location evidence="1">Cell membrane</location>
        <topology evidence="1">Multi-pass membrane protein</topology>
    </subcellularLocation>
</comment>
<name>A0ABW1KGU4_9ACTN</name>
<feature type="transmembrane region" description="Helical" evidence="8">
    <location>
        <begin position="469"/>
        <end position="494"/>
    </location>
</feature>
<dbReference type="InterPro" id="IPR003838">
    <property type="entry name" value="ABC3_permease_C"/>
</dbReference>
<feature type="transmembrane region" description="Helical" evidence="8">
    <location>
        <begin position="797"/>
        <end position="818"/>
    </location>
</feature>
<gene>
    <name evidence="10" type="ORF">ACFP2T_30440</name>
</gene>
<feature type="transmembrane region" description="Helical" evidence="8">
    <location>
        <begin position="713"/>
        <end position="732"/>
    </location>
</feature>
<evidence type="ECO:0000313" key="11">
    <source>
        <dbReference type="Proteomes" id="UP001596203"/>
    </source>
</evidence>
<feature type="transmembrane region" description="Helical" evidence="8">
    <location>
        <begin position="251"/>
        <end position="278"/>
    </location>
</feature>
<comment type="similarity">
    <text evidence="6">Belongs to the ABC-4 integral membrane protein family.</text>
</comment>
<feature type="transmembrane region" description="Helical" evidence="8">
    <location>
        <begin position="395"/>
        <end position="413"/>
    </location>
</feature>
<feature type="transmembrane region" description="Helical" evidence="8">
    <location>
        <begin position="53"/>
        <end position="74"/>
    </location>
</feature>
<organism evidence="10 11">
    <name type="scientific">Plantactinospora solaniradicis</name>
    <dbReference type="NCBI Taxonomy" id="1723736"/>
    <lineage>
        <taxon>Bacteria</taxon>
        <taxon>Bacillati</taxon>
        <taxon>Actinomycetota</taxon>
        <taxon>Actinomycetes</taxon>
        <taxon>Micromonosporales</taxon>
        <taxon>Micromonosporaceae</taxon>
        <taxon>Plantactinospora</taxon>
    </lineage>
</organism>
<protein>
    <submittedName>
        <fullName evidence="10">FtsX-like permease family protein</fullName>
    </submittedName>
</protein>
<reference evidence="11" key="1">
    <citation type="journal article" date="2019" name="Int. J. Syst. Evol. Microbiol.">
        <title>The Global Catalogue of Microorganisms (GCM) 10K type strain sequencing project: providing services to taxonomists for standard genome sequencing and annotation.</title>
        <authorList>
            <consortium name="The Broad Institute Genomics Platform"/>
            <consortium name="The Broad Institute Genome Sequencing Center for Infectious Disease"/>
            <person name="Wu L."/>
            <person name="Ma J."/>
        </authorList>
    </citation>
    <scope>NUCLEOTIDE SEQUENCE [LARGE SCALE GENOMIC DNA]</scope>
    <source>
        <strain evidence="11">ZS-35-S2</strain>
    </source>
</reference>
<keyword evidence="11" id="KW-1185">Reference proteome</keyword>
<dbReference type="Proteomes" id="UP001596203">
    <property type="component" value="Unassembled WGS sequence"/>
</dbReference>
<feature type="transmembrane region" description="Helical" evidence="8">
    <location>
        <begin position="763"/>
        <end position="785"/>
    </location>
</feature>
<evidence type="ECO:0000256" key="3">
    <source>
        <dbReference type="ARBA" id="ARBA00022692"/>
    </source>
</evidence>
<feature type="transmembrane region" description="Helical" evidence="8">
    <location>
        <begin position="419"/>
        <end position="440"/>
    </location>
</feature>
<feature type="transmembrane region" description="Helical" evidence="8">
    <location>
        <begin position="299"/>
        <end position="328"/>
    </location>
</feature>
<keyword evidence="4 8" id="KW-1133">Transmembrane helix</keyword>
<evidence type="ECO:0000256" key="5">
    <source>
        <dbReference type="ARBA" id="ARBA00023136"/>
    </source>
</evidence>
<keyword evidence="3 8" id="KW-0812">Transmembrane</keyword>
<evidence type="ECO:0000259" key="9">
    <source>
        <dbReference type="Pfam" id="PF02687"/>
    </source>
</evidence>
<accession>A0ABW1KGU4</accession>
<evidence type="ECO:0000313" key="10">
    <source>
        <dbReference type="EMBL" id="MFC6020476.1"/>
    </source>
</evidence>
<feature type="region of interest" description="Disordered" evidence="7">
    <location>
        <begin position="558"/>
        <end position="579"/>
    </location>
</feature>
<keyword evidence="5 8" id="KW-0472">Membrane</keyword>
<dbReference type="EMBL" id="JBHSPR010000032">
    <property type="protein sequence ID" value="MFC6020476.1"/>
    <property type="molecule type" value="Genomic_DNA"/>
</dbReference>
<dbReference type="Pfam" id="PF02687">
    <property type="entry name" value="FtsX"/>
    <property type="match status" value="1"/>
</dbReference>
<evidence type="ECO:0000256" key="7">
    <source>
        <dbReference type="SAM" id="MobiDB-lite"/>
    </source>
</evidence>
<evidence type="ECO:0000256" key="6">
    <source>
        <dbReference type="ARBA" id="ARBA00038076"/>
    </source>
</evidence>
<dbReference type="PANTHER" id="PTHR30572">
    <property type="entry name" value="MEMBRANE COMPONENT OF TRANSPORTER-RELATED"/>
    <property type="match status" value="1"/>
</dbReference>
<evidence type="ECO:0000256" key="2">
    <source>
        <dbReference type="ARBA" id="ARBA00022475"/>
    </source>
</evidence>
<feature type="domain" description="ABC3 transporter permease C-terminal" evidence="9">
    <location>
        <begin position="260"/>
        <end position="377"/>
    </location>
</feature>